<dbReference type="RefSeq" id="XP_066936416.1">
    <property type="nucleotide sequence ID" value="XM_067080315.1"/>
</dbReference>
<dbReference type="OrthoDB" id="291007at2759"/>
<evidence type="ECO:0000256" key="6">
    <source>
        <dbReference type="PROSITE-ProRule" id="PRU01211"/>
    </source>
</evidence>
<dbReference type="PANTHER" id="PTHR10127:SF780">
    <property type="entry name" value="METALLOENDOPEPTIDASE"/>
    <property type="match status" value="1"/>
</dbReference>
<dbReference type="Proteomes" id="UP000594262">
    <property type="component" value="Unplaced"/>
</dbReference>
<evidence type="ECO:0000256" key="5">
    <source>
        <dbReference type="ARBA" id="ARBA00023049"/>
    </source>
</evidence>
<dbReference type="Pfam" id="PF01400">
    <property type="entry name" value="Astacin"/>
    <property type="match status" value="1"/>
</dbReference>
<dbReference type="SMART" id="SM00235">
    <property type="entry name" value="ZnMc"/>
    <property type="match status" value="1"/>
</dbReference>
<keyword evidence="7" id="KW-0732">Signal</keyword>
<name>A0A7M5WZI4_9CNID</name>
<dbReference type="PROSITE" id="PS51864">
    <property type="entry name" value="ASTACIN"/>
    <property type="match status" value="1"/>
</dbReference>
<keyword evidence="4 6" id="KW-0862">Zinc</keyword>
<dbReference type="AlphaFoldDB" id="A0A7M5WZI4"/>
<feature type="binding site" evidence="6">
    <location>
        <position position="239"/>
    </location>
    <ligand>
        <name>Zn(2+)</name>
        <dbReference type="ChEBI" id="CHEBI:29105"/>
        <note>catalytic</note>
    </ligand>
</feature>
<feature type="region of interest" description="Disordered" evidence="8">
    <location>
        <begin position="331"/>
        <end position="371"/>
    </location>
</feature>
<evidence type="ECO:0000256" key="4">
    <source>
        <dbReference type="ARBA" id="ARBA00022833"/>
    </source>
</evidence>
<sequence>MRGQVLLLFTLCCLSAVIQAKHLSQRGILKDLQKEVVELKEMVRDMESKRDGIDEIAQDAKPKSKKPHVPDETDIDQKAGKFQEIHFIGDKSKRSMTEDEINAELGYEGDEMILSEEQRKRGVGLNIRLWRNSQGIIHIPYEIDSSITNANNRAKIERHIREMNAAIKCNANAWKPRTNADQHFVRFRDGSGCSSYLGIAKVFAEGGKTYQPITLASGCIAFNQGTVLHEMLHCMGFSHEQSRSDRDKYVTINTENINPRAIRNFNKLSNMVQASLNTQYDYGSVMHYHSTAFSINRQPTIVAKEPNVEFGQRNGMSPTDIKEMNDVYQCSNTPATTTTTTTTTRKPTTTTTRKPATTTTQGPVTQGPPASKEVFSCLQDCPSSVKMFPHRMVKGEGVYSVTHKPEQQFKWGRLRVKMWADSMKSICSATQQGPVAVCMRIEFNRDNQSAPKLIIKSQSFQNANNKRKFVAPKQLGEQEYSFETNLKCLTGKQKNKINIFGFRNKKTVTEEGTLSIRNVEMISGSCN</sequence>
<keyword evidence="3 6" id="KW-0378">Hydrolase</keyword>
<dbReference type="GO" id="GO:0004222">
    <property type="term" value="F:metalloendopeptidase activity"/>
    <property type="evidence" value="ECO:0007669"/>
    <property type="project" value="UniProtKB-UniRule"/>
</dbReference>
<keyword evidence="5 6" id="KW-0482">Metalloprotease</keyword>
<feature type="chain" id="PRO_5029932804" description="Metalloendopeptidase" evidence="7">
    <location>
        <begin position="21"/>
        <end position="527"/>
    </location>
</feature>
<feature type="signal peptide" evidence="7">
    <location>
        <begin position="1"/>
        <end position="20"/>
    </location>
</feature>
<feature type="region of interest" description="Disordered" evidence="8">
    <location>
        <begin position="50"/>
        <end position="73"/>
    </location>
</feature>
<keyword evidence="2 6" id="KW-0479">Metal-binding</keyword>
<feature type="binding site" evidence="6">
    <location>
        <position position="229"/>
    </location>
    <ligand>
        <name>Zn(2+)</name>
        <dbReference type="ChEBI" id="CHEBI:29105"/>
        <note>catalytic</note>
    </ligand>
</feature>
<dbReference type="InterPro" id="IPR006026">
    <property type="entry name" value="Peptidase_Metallo"/>
</dbReference>
<evidence type="ECO:0000256" key="3">
    <source>
        <dbReference type="ARBA" id="ARBA00022801"/>
    </source>
</evidence>
<dbReference type="GeneID" id="136824149"/>
<evidence type="ECO:0000313" key="11">
    <source>
        <dbReference type="Proteomes" id="UP000594262"/>
    </source>
</evidence>
<evidence type="ECO:0000256" key="7">
    <source>
        <dbReference type="RuleBase" id="RU361183"/>
    </source>
</evidence>
<evidence type="ECO:0000256" key="2">
    <source>
        <dbReference type="ARBA" id="ARBA00022723"/>
    </source>
</evidence>
<feature type="domain" description="Peptidase M12A" evidence="9">
    <location>
        <begin position="121"/>
        <end position="331"/>
    </location>
</feature>
<feature type="binding site" evidence="6">
    <location>
        <position position="233"/>
    </location>
    <ligand>
        <name>Zn(2+)</name>
        <dbReference type="ChEBI" id="CHEBI:29105"/>
        <note>catalytic</note>
    </ligand>
</feature>
<organism evidence="10 11">
    <name type="scientific">Clytia hemisphaerica</name>
    <dbReference type="NCBI Taxonomy" id="252671"/>
    <lineage>
        <taxon>Eukaryota</taxon>
        <taxon>Metazoa</taxon>
        <taxon>Cnidaria</taxon>
        <taxon>Hydrozoa</taxon>
        <taxon>Hydroidolina</taxon>
        <taxon>Leptothecata</taxon>
        <taxon>Obeliida</taxon>
        <taxon>Clytiidae</taxon>
        <taxon>Clytia</taxon>
    </lineage>
</organism>
<proteinExistence type="predicted"/>
<feature type="compositionally biased region" description="Low complexity" evidence="8">
    <location>
        <begin position="333"/>
        <end position="370"/>
    </location>
</feature>
<comment type="cofactor">
    <cofactor evidence="6 7">
        <name>Zn(2+)</name>
        <dbReference type="ChEBI" id="CHEBI:29105"/>
    </cofactor>
    <text evidence="6 7">Binds 1 zinc ion per subunit.</text>
</comment>
<dbReference type="InterPro" id="IPR034035">
    <property type="entry name" value="Astacin-like_dom"/>
</dbReference>
<protein>
    <recommendedName>
        <fullName evidence="7">Metalloendopeptidase</fullName>
        <ecNumber evidence="7">3.4.24.-</ecNumber>
    </recommendedName>
</protein>
<evidence type="ECO:0000259" key="9">
    <source>
        <dbReference type="PROSITE" id="PS51864"/>
    </source>
</evidence>
<comment type="caution">
    <text evidence="6">Lacks conserved residue(s) required for the propagation of feature annotation.</text>
</comment>
<dbReference type="EC" id="3.4.24.-" evidence="7"/>
<evidence type="ECO:0000256" key="1">
    <source>
        <dbReference type="ARBA" id="ARBA00022670"/>
    </source>
</evidence>
<dbReference type="EnsemblMetazoa" id="CLYHEMT015431.1">
    <property type="protein sequence ID" value="CLYHEMP015431.1"/>
    <property type="gene ID" value="CLYHEMG015431"/>
</dbReference>
<keyword evidence="11" id="KW-1185">Reference proteome</keyword>
<accession>A0A7M5WZI4</accession>
<feature type="active site" evidence="6">
    <location>
        <position position="230"/>
    </location>
</feature>
<reference evidence="10" key="1">
    <citation type="submission" date="2021-01" db="UniProtKB">
        <authorList>
            <consortium name="EnsemblMetazoa"/>
        </authorList>
    </citation>
    <scope>IDENTIFICATION</scope>
</reference>
<dbReference type="GO" id="GO:0006508">
    <property type="term" value="P:proteolysis"/>
    <property type="evidence" value="ECO:0007669"/>
    <property type="project" value="UniProtKB-KW"/>
</dbReference>
<dbReference type="CDD" id="cd04280">
    <property type="entry name" value="ZnMc_astacin_like"/>
    <property type="match status" value="1"/>
</dbReference>
<evidence type="ECO:0000256" key="8">
    <source>
        <dbReference type="SAM" id="MobiDB-lite"/>
    </source>
</evidence>
<dbReference type="InterPro" id="IPR001506">
    <property type="entry name" value="Peptidase_M12A"/>
</dbReference>
<evidence type="ECO:0000313" key="10">
    <source>
        <dbReference type="EnsemblMetazoa" id="CLYHEMP015431.1"/>
    </source>
</evidence>
<dbReference type="Gene3D" id="3.40.390.10">
    <property type="entry name" value="Collagenase (Catalytic Domain)"/>
    <property type="match status" value="1"/>
</dbReference>
<dbReference type="InterPro" id="IPR024079">
    <property type="entry name" value="MetalloPept_cat_dom_sf"/>
</dbReference>
<dbReference type="PANTHER" id="PTHR10127">
    <property type="entry name" value="DISCOIDIN, CUB, EGF, LAMININ , AND ZINC METALLOPROTEASE DOMAIN CONTAINING"/>
    <property type="match status" value="1"/>
</dbReference>
<dbReference type="PRINTS" id="PR00480">
    <property type="entry name" value="ASTACIN"/>
</dbReference>
<keyword evidence="1 6" id="KW-0645">Protease</keyword>
<dbReference type="SUPFAM" id="SSF55486">
    <property type="entry name" value="Metalloproteases ('zincins'), catalytic domain"/>
    <property type="match status" value="1"/>
</dbReference>
<dbReference type="GO" id="GO:0008270">
    <property type="term" value="F:zinc ion binding"/>
    <property type="evidence" value="ECO:0007669"/>
    <property type="project" value="UniProtKB-UniRule"/>
</dbReference>